<dbReference type="EMBL" id="CAMGZC010000241">
    <property type="protein sequence ID" value="CAI0645420.1"/>
    <property type="molecule type" value="Genomic_DNA"/>
</dbReference>
<evidence type="ECO:0000313" key="2">
    <source>
        <dbReference type="Proteomes" id="UP001152533"/>
    </source>
</evidence>
<protein>
    <submittedName>
        <fullName evidence="1">Uncharacterized protein</fullName>
    </submittedName>
</protein>
<gene>
    <name evidence="1" type="ORF">CGXH109_LOCUS45206</name>
</gene>
<accession>A0A9W4WDR6</accession>
<comment type="caution">
    <text evidence="1">The sequence shown here is derived from an EMBL/GenBank/DDBJ whole genome shotgun (WGS) entry which is preliminary data.</text>
</comment>
<sequence length="47" mass="4969">TVRERANVVSNAISKAVQMINAETVAALVSNACKIAPFSQSCSKEKC</sequence>
<evidence type="ECO:0000313" key="1">
    <source>
        <dbReference type="EMBL" id="CAI0645420.1"/>
    </source>
</evidence>
<feature type="non-terminal residue" evidence="1">
    <location>
        <position position="1"/>
    </location>
</feature>
<reference evidence="1" key="1">
    <citation type="submission" date="2022-08" db="EMBL/GenBank/DDBJ databases">
        <authorList>
            <person name="Giroux E."/>
            <person name="Giroux E."/>
        </authorList>
    </citation>
    <scope>NUCLEOTIDE SEQUENCE</scope>
    <source>
        <strain evidence="1">H1091258</strain>
    </source>
</reference>
<dbReference type="AlphaFoldDB" id="A0A9W4WDR6"/>
<name>A0A9W4WDR6_9PEZI</name>
<proteinExistence type="predicted"/>
<keyword evidence="2" id="KW-1185">Reference proteome</keyword>
<dbReference type="Proteomes" id="UP001152533">
    <property type="component" value="Unassembled WGS sequence"/>
</dbReference>
<organism evidence="1 2">
    <name type="scientific">Colletotrichum noveboracense</name>
    <dbReference type="NCBI Taxonomy" id="2664923"/>
    <lineage>
        <taxon>Eukaryota</taxon>
        <taxon>Fungi</taxon>
        <taxon>Dikarya</taxon>
        <taxon>Ascomycota</taxon>
        <taxon>Pezizomycotina</taxon>
        <taxon>Sordariomycetes</taxon>
        <taxon>Hypocreomycetidae</taxon>
        <taxon>Glomerellales</taxon>
        <taxon>Glomerellaceae</taxon>
        <taxon>Colletotrichum</taxon>
        <taxon>Colletotrichum gloeosporioides species complex</taxon>
    </lineage>
</organism>